<organism evidence="11">
    <name type="scientific">Leviviridae sp</name>
    <dbReference type="NCBI Taxonomy" id="2027243"/>
    <lineage>
        <taxon>Viruses</taxon>
        <taxon>Riboviria</taxon>
        <taxon>Orthornavirae</taxon>
        <taxon>Lenarviricota</taxon>
        <taxon>Leviviricetes</taxon>
        <taxon>Norzivirales</taxon>
        <taxon>Fiersviridae</taxon>
    </lineage>
</organism>
<keyword evidence="2 11" id="KW-0696">RNA-directed RNA polymerase</keyword>
<accession>A0A514DCK5</accession>
<comment type="catalytic activity">
    <reaction evidence="8">
        <text>RNA(n) + a ribonucleoside 5'-triphosphate = RNA(n+1) + diphosphate</text>
        <dbReference type="Rhea" id="RHEA:21248"/>
        <dbReference type="Rhea" id="RHEA-COMP:14527"/>
        <dbReference type="Rhea" id="RHEA-COMP:17342"/>
        <dbReference type="ChEBI" id="CHEBI:33019"/>
        <dbReference type="ChEBI" id="CHEBI:61557"/>
        <dbReference type="ChEBI" id="CHEBI:140395"/>
        <dbReference type="EC" id="2.7.7.48"/>
    </reaction>
</comment>
<evidence type="ECO:0000256" key="9">
    <source>
        <dbReference type="PIRSR" id="PIRSR605093-1"/>
    </source>
</evidence>
<keyword evidence="6" id="KW-0693">Viral RNA replication</keyword>
<keyword evidence="5" id="KW-0547">Nucleotide-binding</keyword>
<dbReference type="EC" id="2.7.7.48" evidence="1"/>
<dbReference type="GO" id="GO:0046872">
    <property type="term" value="F:metal ion binding"/>
    <property type="evidence" value="ECO:0007669"/>
    <property type="project" value="UniProtKB-KW"/>
</dbReference>
<keyword evidence="9" id="KW-0460">Magnesium</keyword>
<protein>
    <recommendedName>
        <fullName evidence="1">RNA-directed RNA polymerase</fullName>
        <ecNumber evidence="1">2.7.7.48</ecNumber>
    </recommendedName>
    <alternativeName>
        <fullName evidence="7">RNA replicase beta chain</fullName>
    </alternativeName>
</protein>
<gene>
    <name evidence="11" type="ORF">H1Rhizo25873_000001</name>
</gene>
<evidence type="ECO:0000256" key="7">
    <source>
        <dbReference type="ARBA" id="ARBA00030248"/>
    </source>
</evidence>
<proteinExistence type="predicted"/>
<dbReference type="GO" id="GO:0003968">
    <property type="term" value="F:RNA-directed RNA polymerase activity"/>
    <property type="evidence" value="ECO:0007669"/>
    <property type="project" value="UniProtKB-KW"/>
</dbReference>
<dbReference type="PROSITE" id="PS50522">
    <property type="entry name" value="RDRP_PHAGE"/>
    <property type="match status" value="1"/>
</dbReference>
<feature type="binding site" evidence="9">
    <location>
        <position position="339"/>
    </location>
    <ligand>
        <name>Mg(2+)</name>
        <dbReference type="ChEBI" id="CHEBI:18420"/>
        <label>2</label>
    </ligand>
</feature>
<evidence type="ECO:0000256" key="2">
    <source>
        <dbReference type="ARBA" id="ARBA00022484"/>
    </source>
</evidence>
<feature type="binding site" evidence="9">
    <location>
        <position position="338"/>
    </location>
    <ligand>
        <name>Mg(2+)</name>
        <dbReference type="ChEBI" id="CHEBI:18420"/>
        <label>2</label>
    </ligand>
</feature>
<sequence length="536" mass="61570">MRDFDITTKVVREYFTALDCSKSLAAWLLFSNNEHQQLLDLDFCPTDYNDLVGARDSLSAVSFLSKANFLNLSFDRREMALEKFRKCEMDCSETNDRITLGKSHETRMFLATRKIASILGKFEPEEFIDSCSWGPGATLNIRADRATAATKFDSEVEVTPACYQFVRSWFHLAYPRWYSSFRWKFSRMNKLVTVPKNSKIDRVIAIEPSLNLWFQKGVGAMIRRRLSRIGIDLNDQRHNQRLSRLASKFNQLATIDFSSASDTISSNLVLQLIPSDWLEVLCALRSPSGSIDGASVEYEKFSSMGNGFTFELESLLFYALAEACVLEEDSGACSIYGDDLIIPSKYYELCENFFSFCGFTINAKKSYHQTYYRESCGKHWWNGVDITPLYLKETVSNEQTAYKIHNAVRRYAHNFYGYGCDPRFLHLCNFIVKSVKARFKRILRIPEGLGDGGIISNFDEATPSRLRHGHEGYVIKLFIERPFDHWTDSPGLLLSRLWCTIGSDRSHGNVEMYPRRTRAKIVKSTCTGWYDLGPWL</sequence>
<evidence type="ECO:0000256" key="4">
    <source>
        <dbReference type="ARBA" id="ARBA00022695"/>
    </source>
</evidence>
<feature type="domain" description="RdRp catalytic" evidence="10">
    <location>
        <begin position="241"/>
        <end position="370"/>
    </location>
</feature>
<keyword evidence="9" id="KW-0479">Metal-binding</keyword>
<evidence type="ECO:0000259" key="10">
    <source>
        <dbReference type="PROSITE" id="PS50522"/>
    </source>
</evidence>
<dbReference type="Pfam" id="PF03431">
    <property type="entry name" value="RNA_replicase_B"/>
    <property type="match status" value="1"/>
</dbReference>
<dbReference type="GO" id="GO:0039694">
    <property type="term" value="P:viral RNA genome replication"/>
    <property type="evidence" value="ECO:0007669"/>
    <property type="project" value="InterPro"/>
</dbReference>
<feature type="binding site" evidence="9">
    <location>
        <position position="256"/>
    </location>
    <ligand>
        <name>Mg(2+)</name>
        <dbReference type="ChEBI" id="CHEBI:18420"/>
        <label>2</label>
    </ligand>
</feature>
<comment type="cofactor">
    <cofactor evidence="9">
        <name>Mg(2+)</name>
        <dbReference type="ChEBI" id="CHEBI:18420"/>
    </cofactor>
    <text evidence="9">Binds 2 Mg(2+) per subunit.</text>
</comment>
<dbReference type="InterPro" id="IPR043502">
    <property type="entry name" value="DNA/RNA_pol_sf"/>
</dbReference>
<evidence type="ECO:0000256" key="6">
    <source>
        <dbReference type="ARBA" id="ARBA00022953"/>
    </source>
</evidence>
<reference evidence="11" key="1">
    <citation type="submission" date="2019-05" db="EMBL/GenBank/DDBJ databases">
        <title>Metatranscriptomic reconstruction reveals RNA viruses with the potential to shape carbon cycling in soil.</title>
        <authorList>
            <person name="Starr E.P."/>
            <person name="Nuccio E."/>
            <person name="Pett-Ridge J."/>
            <person name="Banfield J.F."/>
            <person name="Firestone M.K."/>
        </authorList>
    </citation>
    <scope>NUCLEOTIDE SEQUENCE</scope>
    <source>
        <strain evidence="11">H1_Rhizo_25_scaffold_873</strain>
    </source>
</reference>
<dbReference type="InterPro" id="IPR007096">
    <property type="entry name" value="RNA-dir_Rpol_cat_phage"/>
</dbReference>
<evidence type="ECO:0000313" key="11">
    <source>
        <dbReference type="EMBL" id="QDH91340.1"/>
    </source>
</evidence>
<evidence type="ECO:0000256" key="1">
    <source>
        <dbReference type="ARBA" id="ARBA00012494"/>
    </source>
</evidence>
<dbReference type="EMBL" id="MN036171">
    <property type="protein sequence ID" value="QDH91340.1"/>
    <property type="molecule type" value="Genomic_RNA"/>
</dbReference>
<evidence type="ECO:0000256" key="8">
    <source>
        <dbReference type="ARBA" id="ARBA00048744"/>
    </source>
</evidence>
<keyword evidence="4" id="KW-0548">Nucleotidyltransferase</keyword>
<evidence type="ECO:0000256" key="3">
    <source>
        <dbReference type="ARBA" id="ARBA00022679"/>
    </source>
</evidence>
<evidence type="ECO:0000256" key="5">
    <source>
        <dbReference type="ARBA" id="ARBA00022741"/>
    </source>
</evidence>
<keyword evidence="3" id="KW-0808">Transferase</keyword>
<dbReference type="SUPFAM" id="SSF56672">
    <property type="entry name" value="DNA/RNA polymerases"/>
    <property type="match status" value="1"/>
</dbReference>
<dbReference type="InterPro" id="IPR005093">
    <property type="entry name" value="RNArep_beta"/>
</dbReference>
<dbReference type="GO" id="GO:0000166">
    <property type="term" value="F:nucleotide binding"/>
    <property type="evidence" value="ECO:0007669"/>
    <property type="project" value="UniProtKB-KW"/>
</dbReference>
<name>A0A514DCK5_9VIRU</name>